<evidence type="ECO:0000313" key="2">
    <source>
        <dbReference type="Proteomes" id="UP000754226"/>
    </source>
</evidence>
<dbReference type="InterPro" id="IPR012349">
    <property type="entry name" value="Split_barrel_FMN-bd"/>
</dbReference>
<comment type="caution">
    <text evidence="1">The sequence shown here is derived from an EMBL/GenBank/DDBJ whole genome shotgun (WGS) entry which is preliminary data.</text>
</comment>
<evidence type="ECO:0000313" key="1">
    <source>
        <dbReference type="EMBL" id="MBS5518921.1"/>
    </source>
</evidence>
<gene>
    <name evidence="1" type="ORF">KHX13_01035</name>
</gene>
<sequence>MIRSMRRFKQALPLETCRKVLEKGRRGVLSVIGDDGYPYGVPINYVYDEKENALYFHGAKEGHKIDAIKKSGKVCFTVFGEEYKQDGDWAYYVKSIIVFGRARIVEDEKETLRMTRLIGLKYYPTVEEVDAVLDRTRGRVQGVRIDIKKMTGKLVHEK</sequence>
<dbReference type="EMBL" id="JAGZCZ010000001">
    <property type="protein sequence ID" value="MBS5518921.1"/>
    <property type="molecule type" value="Genomic_DNA"/>
</dbReference>
<accession>A0A943EC14</accession>
<dbReference type="SUPFAM" id="SSF50475">
    <property type="entry name" value="FMN-binding split barrel"/>
    <property type="match status" value="1"/>
</dbReference>
<reference evidence="1" key="1">
    <citation type="submission" date="2021-02" db="EMBL/GenBank/DDBJ databases">
        <title>Infant gut strain persistence is associated with maternal origin, phylogeny, and functional potential including surface adhesion and iron acquisition.</title>
        <authorList>
            <person name="Lou Y.C."/>
        </authorList>
    </citation>
    <scope>NUCLEOTIDE SEQUENCE</scope>
    <source>
        <strain evidence="1">L3_106_000M1_dasL3_106_000M1_concoct_15</strain>
    </source>
</reference>
<dbReference type="Gene3D" id="2.30.110.10">
    <property type="entry name" value="Electron Transport, Fmn-binding Protein, Chain A"/>
    <property type="match status" value="1"/>
</dbReference>
<dbReference type="AlphaFoldDB" id="A0A943EC14"/>
<dbReference type="Pfam" id="PF12900">
    <property type="entry name" value="Pyridox_ox_2"/>
    <property type="match status" value="1"/>
</dbReference>
<dbReference type="PANTHER" id="PTHR34071:SF2">
    <property type="entry name" value="FLAVIN-NUCLEOTIDE-BINDING PROTEIN"/>
    <property type="match status" value="1"/>
</dbReference>
<dbReference type="InterPro" id="IPR024747">
    <property type="entry name" value="Pyridox_Oxase-rel"/>
</dbReference>
<dbReference type="Proteomes" id="UP000754226">
    <property type="component" value="Unassembled WGS sequence"/>
</dbReference>
<dbReference type="PANTHER" id="PTHR34071">
    <property type="entry name" value="5-NITROIMIDAZOLE ANTIBIOTICS RESISTANCE PROTEIN, NIMA-FAMILY-RELATED PROTEIN-RELATED"/>
    <property type="match status" value="1"/>
</dbReference>
<protein>
    <submittedName>
        <fullName evidence="1">Pyridoxamine 5'-phosphate oxidase family protein</fullName>
    </submittedName>
</protein>
<name>A0A943EC14_9FIRM</name>
<organism evidence="1 2">
    <name type="scientific">Acidaminococcus intestini</name>
    <dbReference type="NCBI Taxonomy" id="187327"/>
    <lineage>
        <taxon>Bacteria</taxon>
        <taxon>Bacillati</taxon>
        <taxon>Bacillota</taxon>
        <taxon>Negativicutes</taxon>
        <taxon>Acidaminococcales</taxon>
        <taxon>Acidaminococcaceae</taxon>
        <taxon>Acidaminococcus</taxon>
    </lineage>
</organism>
<proteinExistence type="predicted"/>